<evidence type="ECO:0000256" key="1">
    <source>
        <dbReference type="SAM" id="SignalP"/>
    </source>
</evidence>
<name>A0A4Y2M9I0_ARAVE</name>
<evidence type="ECO:0000313" key="2">
    <source>
        <dbReference type="EMBL" id="GBN23319.1"/>
    </source>
</evidence>
<gene>
    <name evidence="2" type="ORF">AVEN_241344_1</name>
</gene>
<sequence length="111" mass="12476">MEVIKWLVAFFAILGLGCALPGRIHIGGIFEEDDDEIELAFRVAVDRLNMNETMLKNSRIFAMVEKLYSEDGLKATELLSAPMETRGRKKHLFVGHGSTISLELKRSIIPD</sequence>
<organism evidence="2 3">
    <name type="scientific">Araneus ventricosus</name>
    <name type="common">Orbweaver spider</name>
    <name type="synonym">Epeira ventricosa</name>
    <dbReference type="NCBI Taxonomy" id="182803"/>
    <lineage>
        <taxon>Eukaryota</taxon>
        <taxon>Metazoa</taxon>
        <taxon>Ecdysozoa</taxon>
        <taxon>Arthropoda</taxon>
        <taxon>Chelicerata</taxon>
        <taxon>Arachnida</taxon>
        <taxon>Araneae</taxon>
        <taxon>Araneomorphae</taxon>
        <taxon>Entelegynae</taxon>
        <taxon>Araneoidea</taxon>
        <taxon>Araneidae</taxon>
        <taxon>Araneus</taxon>
    </lineage>
</organism>
<evidence type="ECO:0000313" key="3">
    <source>
        <dbReference type="Proteomes" id="UP000499080"/>
    </source>
</evidence>
<feature type="signal peptide" evidence="1">
    <location>
        <begin position="1"/>
        <end position="19"/>
    </location>
</feature>
<comment type="caution">
    <text evidence="2">The sequence shown here is derived from an EMBL/GenBank/DDBJ whole genome shotgun (WGS) entry which is preliminary data.</text>
</comment>
<dbReference type="AlphaFoldDB" id="A0A4Y2M9I0"/>
<reference evidence="2 3" key="1">
    <citation type="journal article" date="2019" name="Sci. Rep.">
        <title>Orb-weaving spider Araneus ventricosus genome elucidates the spidroin gene catalogue.</title>
        <authorList>
            <person name="Kono N."/>
            <person name="Nakamura H."/>
            <person name="Ohtoshi R."/>
            <person name="Moran D.A.P."/>
            <person name="Shinohara A."/>
            <person name="Yoshida Y."/>
            <person name="Fujiwara M."/>
            <person name="Mori M."/>
            <person name="Tomita M."/>
            <person name="Arakawa K."/>
        </authorList>
    </citation>
    <scope>NUCLEOTIDE SEQUENCE [LARGE SCALE GENOMIC DNA]</scope>
</reference>
<proteinExistence type="predicted"/>
<accession>A0A4Y2M9I0</accession>
<keyword evidence="3" id="KW-1185">Reference proteome</keyword>
<feature type="chain" id="PRO_5021205504" evidence="1">
    <location>
        <begin position="20"/>
        <end position="111"/>
    </location>
</feature>
<dbReference type="PROSITE" id="PS51257">
    <property type="entry name" value="PROKAR_LIPOPROTEIN"/>
    <property type="match status" value="1"/>
</dbReference>
<keyword evidence="1" id="KW-0732">Signal</keyword>
<dbReference type="Proteomes" id="UP000499080">
    <property type="component" value="Unassembled WGS sequence"/>
</dbReference>
<dbReference type="EMBL" id="BGPR01006981">
    <property type="protein sequence ID" value="GBN23319.1"/>
    <property type="molecule type" value="Genomic_DNA"/>
</dbReference>
<dbReference type="Gene3D" id="3.40.50.2300">
    <property type="match status" value="1"/>
</dbReference>
<protein>
    <submittedName>
        <fullName evidence="2">Uncharacterized protein</fullName>
    </submittedName>
</protein>
<dbReference type="OrthoDB" id="6467269at2759"/>